<organism evidence="1 2">
    <name type="scientific">Thermohalobaculum xanthum</name>
    <dbReference type="NCBI Taxonomy" id="2753746"/>
    <lineage>
        <taxon>Bacteria</taxon>
        <taxon>Pseudomonadati</taxon>
        <taxon>Pseudomonadota</taxon>
        <taxon>Alphaproteobacteria</taxon>
        <taxon>Rhodobacterales</taxon>
        <taxon>Paracoccaceae</taxon>
        <taxon>Thermohalobaculum</taxon>
    </lineage>
</organism>
<gene>
    <name evidence="1" type="ORF">H0I76_18155</name>
</gene>
<keyword evidence="2" id="KW-1185">Reference proteome</keyword>
<dbReference type="AlphaFoldDB" id="A0A8J7MA83"/>
<name>A0A8J7MA83_9RHOB</name>
<dbReference type="EMBL" id="JAEHHL010000015">
    <property type="protein sequence ID" value="MBK0401125.1"/>
    <property type="molecule type" value="Genomic_DNA"/>
</dbReference>
<dbReference type="InterPro" id="IPR023214">
    <property type="entry name" value="HAD_sf"/>
</dbReference>
<evidence type="ECO:0008006" key="3">
    <source>
        <dbReference type="Google" id="ProtNLM"/>
    </source>
</evidence>
<dbReference type="RefSeq" id="WP_200613290.1">
    <property type="nucleotide sequence ID" value="NZ_JAEHHL010000015.1"/>
</dbReference>
<sequence>MGLDAIEAGIVPETLTELGALELERGRPLVALDCDEVLVEFSAHVARWLVPLGYEMRLRSYALEGSMYRAGDDVPLSFDDSLEMLDRFFTEETRRQRALPGAIDAVRALQARAQVIVLTNVPRHAREDRLVNLAGLGIDLPVVVNAGGKGRALAWLQARTGAPVVFVDDSSIQIASAAKHAPDVGRIYFTGSPFIRDVMPASAEAHLTARDWDEALAGVERLLTSE</sequence>
<evidence type="ECO:0000313" key="2">
    <source>
        <dbReference type="Proteomes" id="UP000655420"/>
    </source>
</evidence>
<dbReference type="Proteomes" id="UP000655420">
    <property type="component" value="Unassembled WGS sequence"/>
</dbReference>
<accession>A0A8J7MA83</accession>
<reference evidence="1" key="1">
    <citation type="submission" date="2020-12" db="EMBL/GenBank/DDBJ databases">
        <title>Bacterial taxonomy.</title>
        <authorList>
            <person name="Pan X."/>
        </authorList>
    </citation>
    <scope>NUCLEOTIDE SEQUENCE</scope>
    <source>
        <strain evidence="1">M0105</strain>
    </source>
</reference>
<protein>
    <recommendedName>
        <fullName evidence="3">HAD family hydrolase</fullName>
    </recommendedName>
</protein>
<dbReference type="InterPro" id="IPR036412">
    <property type="entry name" value="HAD-like_sf"/>
</dbReference>
<comment type="caution">
    <text evidence="1">The sequence shown here is derived from an EMBL/GenBank/DDBJ whole genome shotgun (WGS) entry which is preliminary data.</text>
</comment>
<proteinExistence type="predicted"/>
<evidence type="ECO:0000313" key="1">
    <source>
        <dbReference type="EMBL" id="MBK0401125.1"/>
    </source>
</evidence>
<dbReference type="SUPFAM" id="SSF56784">
    <property type="entry name" value="HAD-like"/>
    <property type="match status" value="1"/>
</dbReference>
<dbReference type="Gene3D" id="3.40.50.1000">
    <property type="entry name" value="HAD superfamily/HAD-like"/>
    <property type="match status" value="1"/>
</dbReference>